<proteinExistence type="predicted"/>
<evidence type="ECO:0000313" key="5">
    <source>
        <dbReference type="EMBL" id="GER90456.1"/>
    </source>
</evidence>
<keyword evidence="1" id="KW-0805">Transcription regulation</keyword>
<dbReference type="PANTHER" id="PTHR44688:SF16">
    <property type="entry name" value="DNA-BINDING TRANSCRIPTIONAL ACTIVATOR DEVR_DOSR"/>
    <property type="match status" value="1"/>
</dbReference>
<accession>A0A5J4KZ44</accession>
<dbReference type="PROSITE" id="PS50043">
    <property type="entry name" value="HTH_LUXR_2"/>
    <property type="match status" value="1"/>
</dbReference>
<dbReference type="SUPFAM" id="SSF52540">
    <property type="entry name" value="P-loop containing nucleoside triphosphate hydrolases"/>
    <property type="match status" value="1"/>
</dbReference>
<dbReference type="Pfam" id="PF25873">
    <property type="entry name" value="WHD_MalT"/>
    <property type="match status" value="1"/>
</dbReference>
<dbReference type="InterPro" id="IPR019734">
    <property type="entry name" value="TPR_rpt"/>
</dbReference>
<sequence length="1080" mass="122563">MPRRAPYIVRWSALAQQYEIAGTTGLLPPADLVPGEASWFTWLESITSFAFYSPSGANCTVRKEVIQGSGSYWYAYRSLQQRTVKRYLGRTMDLSLTHLEKIAERFVLLVKPAPDAPSPDTETIEPVLPPSSGKPLAPLLESKLRPPRLSQLLVARPRLHQHLDAWQAYKLTLITAPAGFGKTTLVNSWLKKQPDAPATAWVSLDTGDNDPIRFWRYLLTACQAWSHPANQHALDLLLSQAPPSLQPIPLEMVLTVFLNQLTRQNQHHLLILEDYHVLTEPRIHASFNFLLAHLPETLHIMLITRQEPPFALVRLRANGETNELQASELRFTHEEMVAFLERTLPVALSSEILERLEGQLDGWAAGLRLLSLSLQGKHTTEQIERVLATFRGSQPPIRNYFVGEVLEAQTTEIQDFLLRTSILTRLSPALCEAVTGRVDSADLLETIEQANLFLEALDCSDGWYRYHGLFAEAMQHEARKQLGETAMQQLYQTASHWFSEHGMLTEAVEAVFQLGDYEQAASLIEKHVEALRFLDTREHHTLRHWFERLPQDILHQHPLLCFSYAVSLLFGRDPQNPEEPLPPRFEELLHVAELSWQATSNLSGSGKIQAIRGLVHFQQGKREEALAYTTQALEWLAADETIWRSMSLMVMGLEGLQQGQIKQVRSIFEQISALWTSAGNREARDGIAILLGILCLEQGDLQQAAYHYRQQLTQLDLTNQQPMAASAHLGLAYIYYEWNRLEEARQQLQEGLRLIELFTNIPQDILATMTELLHALLQHGQGETVLALEQLKTRLKCAQNTSPDNPFYFYMYHEALSWIVRLSLLLGDQQAAQEWIIELTHQHNHALTMPITHLLDAPADATASDTLQTEDISSLYTNKQVPMILQEGKSLLEARLYLAQGQAETALELLSKLLPTAHEAGRGRHTLQIRLLLAQAYQARKQTAESRDVLLLALKQAYAGGYQRLILDEGDQLFLLLRDLLPELPRQPLRSYVQALLRSFVQQRRKVTVTPIISTIYEPLSRREQKVLRLLIAGHSNPEIARELSVSVNTVRTQIQSIYRKLQVNNRQAASEVARELQLL</sequence>
<dbReference type="Gene3D" id="3.40.50.300">
    <property type="entry name" value="P-loop containing nucleotide triphosphate hydrolases"/>
    <property type="match status" value="1"/>
</dbReference>
<dbReference type="GO" id="GO:0003677">
    <property type="term" value="F:DNA binding"/>
    <property type="evidence" value="ECO:0007669"/>
    <property type="project" value="UniProtKB-KW"/>
</dbReference>
<dbReference type="Pfam" id="PF00196">
    <property type="entry name" value="GerE"/>
    <property type="match status" value="1"/>
</dbReference>
<keyword evidence="3" id="KW-0804">Transcription</keyword>
<dbReference type="SUPFAM" id="SSF48452">
    <property type="entry name" value="TPR-like"/>
    <property type="match status" value="1"/>
</dbReference>
<keyword evidence="6" id="KW-1185">Reference proteome</keyword>
<dbReference type="PROSITE" id="PS00622">
    <property type="entry name" value="HTH_LUXR_1"/>
    <property type="match status" value="1"/>
</dbReference>
<evidence type="ECO:0000259" key="4">
    <source>
        <dbReference type="PROSITE" id="PS50043"/>
    </source>
</evidence>
<dbReference type="SMART" id="SM00421">
    <property type="entry name" value="HTH_LUXR"/>
    <property type="match status" value="1"/>
</dbReference>
<dbReference type="SUPFAM" id="SSF46894">
    <property type="entry name" value="C-terminal effector domain of the bipartite response regulators"/>
    <property type="match status" value="1"/>
</dbReference>
<comment type="caution">
    <text evidence="5">The sequence shown here is derived from an EMBL/GenBank/DDBJ whole genome shotgun (WGS) entry which is preliminary data.</text>
</comment>
<organism evidence="5 6">
    <name type="scientific">Dictyobacter vulcani</name>
    <dbReference type="NCBI Taxonomy" id="2607529"/>
    <lineage>
        <taxon>Bacteria</taxon>
        <taxon>Bacillati</taxon>
        <taxon>Chloroflexota</taxon>
        <taxon>Ktedonobacteria</taxon>
        <taxon>Ktedonobacterales</taxon>
        <taxon>Dictyobacteraceae</taxon>
        <taxon>Dictyobacter</taxon>
    </lineage>
</organism>
<dbReference type="RefSeq" id="WP_151758202.1">
    <property type="nucleotide sequence ID" value="NZ_BKZW01000002.1"/>
</dbReference>
<dbReference type="Gene3D" id="1.10.10.10">
    <property type="entry name" value="Winged helix-like DNA-binding domain superfamily/Winged helix DNA-binding domain"/>
    <property type="match status" value="1"/>
</dbReference>
<dbReference type="GO" id="GO:0006355">
    <property type="term" value="P:regulation of DNA-templated transcription"/>
    <property type="evidence" value="ECO:0007669"/>
    <property type="project" value="InterPro"/>
</dbReference>
<keyword evidence="2" id="KW-0238">DNA-binding</keyword>
<dbReference type="Gene3D" id="1.25.40.10">
    <property type="entry name" value="Tetratricopeptide repeat domain"/>
    <property type="match status" value="1"/>
</dbReference>
<feature type="domain" description="HTH luxR-type" evidence="4">
    <location>
        <begin position="1013"/>
        <end position="1078"/>
    </location>
</feature>
<evidence type="ECO:0000256" key="1">
    <source>
        <dbReference type="ARBA" id="ARBA00023015"/>
    </source>
</evidence>
<dbReference type="InterPro" id="IPR016032">
    <property type="entry name" value="Sig_transdc_resp-reg_C-effctor"/>
</dbReference>
<dbReference type="AlphaFoldDB" id="A0A5J4KZ44"/>
<dbReference type="PANTHER" id="PTHR44688">
    <property type="entry name" value="DNA-BINDING TRANSCRIPTIONAL ACTIVATOR DEVR_DOSR"/>
    <property type="match status" value="1"/>
</dbReference>
<dbReference type="CDD" id="cd06170">
    <property type="entry name" value="LuxR_C_like"/>
    <property type="match status" value="1"/>
</dbReference>
<dbReference type="Proteomes" id="UP000326912">
    <property type="component" value="Unassembled WGS sequence"/>
</dbReference>
<gene>
    <name evidence="5" type="ORF">KDW_46180</name>
</gene>
<dbReference type="InterPro" id="IPR011990">
    <property type="entry name" value="TPR-like_helical_dom_sf"/>
</dbReference>
<dbReference type="InterPro" id="IPR000792">
    <property type="entry name" value="Tscrpt_reg_LuxR_C"/>
</dbReference>
<dbReference type="InterPro" id="IPR041617">
    <property type="entry name" value="TPR_MalT"/>
</dbReference>
<evidence type="ECO:0000313" key="6">
    <source>
        <dbReference type="Proteomes" id="UP000326912"/>
    </source>
</evidence>
<reference evidence="5 6" key="1">
    <citation type="submission" date="2019-10" db="EMBL/GenBank/DDBJ databases">
        <title>Dictyobacter vulcani sp. nov., within the class Ktedonobacteria, isolated from soil of volcanic Mt. Zao.</title>
        <authorList>
            <person name="Zheng Y."/>
            <person name="Wang C.M."/>
            <person name="Sakai Y."/>
            <person name="Abe K."/>
            <person name="Yokota A."/>
            <person name="Yabe S."/>
        </authorList>
    </citation>
    <scope>NUCLEOTIDE SEQUENCE [LARGE SCALE GENOMIC DNA]</scope>
    <source>
        <strain evidence="5 6">W12</strain>
    </source>
</reference>
<dbReference type="PRINTS" id="PR00038">
    <property type="entry name" value="HTHLUXR"/>
</dbReference>
<dbReference type="InterPro" id="IPR027417">
    <property type="entry name" value="P-loop_NTPase"/>
</dbReference>
<dbReference type="InterPro" id="IPR059106">
    <property type="entry name" value="WHD_MalT"/>
</dbReference>
<protein>
    <submittedName>
        <fullName evidence="5">LuxR family transcriptional regulator</fullName>
    </submittedName>
</protein>
<name>A0A5J4KZ44_9CHLR</name>
<dbReference type="InterPro" id="IPR036388">
    <property type="entry name" value="WH-like_DNA-bd_sf"/>
</dbReference>
<evidence type="ECO:0000256" key="3">
    <source>
        <dbReference type="ARBA" id="ARBA00023163"/>
    </source>
</evidence>
<dbReference type="Pfam" id="PF17874">
    <property type="entry name" value="TPR_MalT"/>
    <property type="match status" value="1"/>
</dbReference>
<dbReference type="EMBL" id="BKZW01000002">
    <property type="protein sequence ID" value="GER90456.1"/>
    <property type="molecule type" value="Genomic_DNA"/>
</dbReference>
<dbReference type="SMART" id="SM00028">
    <property type="entry name" value="TPR"/>
    <property type="match status" value="2"/>
</dbReference>
<evidence type="ECO:0000256" key="2">
    <source>
        <dbReference type="ARBA" id="ARBA00023125"/>
    </source>
</evidence>